<name>A0A517LJ50_9PEZI</name>
<organism evidence="2 3">
    <name type="scientific">Venturia effusa</name>
    <dbReference type="NCBI Taxonomy" id="50376"/>
    <lineage>
        <taxon>Eukaryota</taxon>
        <taxon>Fungi</taxon>
        <taxon>Dikarya</taxon>
        <taxon>Ascomycota</taxon>
        <taxon>Pezizomycotina</taxon>
        <taxon>Dothideomycetes</taxon>
        <taxon>Pleosporomycetidae</taxon>
        <taxon>Venturiales</taxon>
        <taxon>Venturiaceae</taxon>
        <taxon>Venturia</taxon>
    </lineage>
</organism>
<feature type="compositionally biased region" description="Basic and acidic residues" evidence="1">
    <location>
        <begin position="309"/>
        <end position="320"/>
    </location>
</feature>
<feature type="compositionally biased region" description="Low complexity" evidence="1">
    <location>
        <begin position="279"/>
        <end position="288"/>
    </location>
</feature>
<reference evidence="2 3" key="1">
    <citation type="submission" date="2019-07" db="EMBL/GenBank/DDBJ databases">
        <title>Finished genome of Venturia effusa.</title>
        <authorList>
            <person name="Young C.A."/>
            <person name="Cox M.P."/>
            <person name="Ganley A.R.D."/>
            <person name="David W.J."/>
        </authorList>
    </citation>
    <scope>NUCLEOTIDE SEQUENCE [LARGE SCALE GENOMIC DNA]</scope>
    <source>
        <strain evidence="3">albino</strain>
    </source>
</reference>
<dbReference type="OrthoDB" id="5275938at2759"/>
<feature type="compositionally biased region" description="Acidic residues" evidence="1">
    <location>
        <begin position="289"/>
        <end position="299"/>
    </location>
</feature>
<keyword evidence="3" id="KW-1185">Reference proteome</keyword>
<evidence type="ECO:0000313" key="3">
    <source>
        <dbReference type="Proteomes" id="UP000316270"/>
    </source>
</evidence>
<dbReference type="EMBL" id="CP042197">
    <property type="protein sequence ID" value="QDS75678.1"/>
    <property type="molecule type" value="Genomic_DNA"/>
</dbReference>
<evidence type="ECO:0000256" key="1">
    <source>
        <dbReference type="SAM" id="MobiDB-lite"/>
    </source>
</evidence>
<proteinExistence type="predicted"/>
<dbReference type="STRING" id="50376.A0A517LJ50"/>
<sequence length="320" mass="36275">MTEPQAKITPIKVPLPDDNSDAMLTLCKVLHHNAADLAPSHDIAKLKDFATVADKYDCVLACMFYGRVWLALFWDDTCALPEILAIAYLFDDPHTFKKISATLMLSSDGVKALRKFQKAAPIRFPIDVCDALDRKRAQMELMLTADLMRPITQLVRRGGWDNETREDRDEHRNEVPKCGRSARTFQYIKHLQDRFLWPVLACNWHFGSTIQHLDDFYMDPQELTCCTGCCNQFNDSVKEVSKELAIKSKQGVCLDCLHNRTALEDNDEPPTEIEERSTSSGSSSSGSDSSEDDDEDEEEARNKKIKVAARADDKQCRAKH</sequence>
<evidence type="ECO:0008006" key="4">
    <source>
        <dbReference type="Google" id="ProtNLM"/>
    </source>
</evidence>
<gene>
    <name evidence="2" type="ORF">FKW77_007596</name>
</gene>
<feature type="region of interest" description="Disordered" evidence="1">
    <location>
        <begin position="264"/>
        <end position="320"/>
    </location>
</feature>
<dbReference type="AlphaFoldDB" id="A0A517LJ50"/>
<accession>A0A517LJ50</accession>
<protein>
    <recommendedName>
        <fullName evidence="4">BTB domain-containing protein</fullName>
    </recommendedName>
</protein>
<evidence type="ECO:0000313" key="2">
    <source>
        <dbReference type="EMBL" id="QDS75678.1"/>
    </source>
</evidence>
<dbReference type="Proteomes" id="UP000316270">
    <property type="component" value="Chromosome 13"/>
</dbReference>